<evidence type="ECO:0000313" key="1">
    <source>
        <dbReference type="EMBL" id="CUV15643.1"/>
    </source>
</evidence>
<sequence length="60" mass="6708">MCEDARKGYGTVNLGQYCNPKMDAVLDKALYTTDDRGAQGCCRKRPRSWSMTASSRSISR</sequence>
<dbReference type="EMBL" id="LN899819">
    <property type="protein sequence ID" value="CUV15643.1"/>
    <property type="molecule type" value="Genomic_DNA"/>
</dbReference>
<dbReference type="AlphaFoldDB" id="A0A0S4U0A6"/>
<name>A0A0S4U0A6_RALSL</name>
<reference evidence="1" key="1">
    <citation type="submission" date="2015-10" db="EMBL/GenBank/DDBJ databases">
        <authorList>
            <person name="Gilbert D.G."/>
        </authorList>
    </citation>
    <scope>NUCLEOTIDE SEQUENCE</scope>
    <source>
        <strain evidence="1">Phyl III-seqv23</strain>
    </source>
</reference>
<protein>
    <submittedName>
        <fullName evidence="1">Uncharacterized protein</fullName>
    </submittedName>
</protein>
<proteinExistence type="predicted"/>
<organism evidence="1">
    <name type="scientific">Ralstonia solanacearum</name>
    <name type="common">Pseudomonas solanacearum</name>
    <dbReference type="NCBI Taxonomy" id="305"/>
    <lineage>
        <taxon>Bacteria</taxon>
        <taxon>Pseudomonadati</taxon>
        <taxon>Pseudomonadota</taxon>
        <taxon>Betaproteobacteria</taxon>
        <taxon>Burkholderiales</taxon>
        <taxon>Burkholderiaceae</taxon>
        <taxon>Ralstonia</taxon>
        <taxon>Ralstonia solanacearum species complex</taxon>
    </lineage>
</organism>
<accession>A0A0S4U0A6</accession>
<gene>
    <name evidence="1" type="ORF">RUN39_v1_1870002</name>
</gene>